<dbReference type="SUPFAM" id="SSF53098">
    <property type="entry name" value="Ribonuclease H-like"/>
    <property type="match status" value="1"/>
</dbReference>
<proteinExistence type="predicted"/>
<keyword evidence="2" id="KW-1185">Reference proteome</keyword>
<dbReference type="Proteomes" id="UP001234989">
    <property type="component" value="Chromosome 9"/>
</dbReference>
<sequence length="131" mass="15126">MKKDIAGFMAKCTNCQQVKVENQKPGGLSQDISIPTWKWEALNMDFIVGLPRTRREHDLIWVIVDLMTKSAHLLPVKISYLAEDYAKMYLREMTDEQAERTIKTLEDMLRACVIGRRCRSPIGLFEVVKLP</sequence>
<accession>A0AAF0UHL7</accession>
<dbReference type="PANTHER" id="PTHR45835">
    <property type="entry name" value="YALI0A06105P"/>
    <property type="match status" value="1"/>
</dbReference>
<dbReference type="PANTHER" id="PTHR45835:SF91">
    <property type="entry name" value="RETROTRANSPOSON, TY3-GYPSY SUBCLASS-LIKE PROTEIN"/>
    <property type="match status" value="1"/>
</dbReference>
<evidence type="ECO:0000313" key="2">
    <source>
        <dbReference type="Proteomes" id="UP001234989"/>
    </source>
</evidence>
<gene>
    <name evidence="1" type="ORF">MTR67_038998</name>
</gene>
<protein>
    <recommendedName>
        <fullName evidence="3">Retrotransposon protein</fullName>
    </recommendedName>
</protein>
<dbReference type="InterPro" id="IPR012337">
    <property type="entry name" value="RNaseH-like_sf"/>
</dbReference>
<reference evidence="1" key="1">
    <citation type="submission" date="2023-08" db="EMBL/GenBank/DDBJ databases">
        <title>A de novo genome assembly of Solanum verrucosum Schlechtendal, a Mexican diploid species geographically isolated from the other diploid A-genome species in potato relatives.</title>
        <authorList>
            <person name="Hosaka K."/>
        </authorList>
    </citation>
    <scope>NUCLEOTIDE SEQUENCE</scope>
    <source>
        <tissue evidence="1">Young leaves</tissue>
    </source>
</reference>
<name>A0AAF0UHL7_SOLVR</name>
<dbReference type="AlphaFoldDB" id="A0AAF0UHL7"/>
<evidence type="ECO:0000313" key="1">
    <source>
        <dbReference type="EMBL" id="WMV45613.1"/>
    </source>
</evidence>
<evidence type="ECO:0008006" key="3">
    <source>
        <dbReference type="Google" id="ProtNLM"/>
    </source>
</evidence>
<organism evidence="1 2">
    <name type="scientific">Solanum verrucosum</name>
    <dbReference type="NCBI Taxonomy" id="315347"/>
    <lineage>
        <taxon>Eukaryota</taxon>
        <taxon>Viridiplantae</taxon>
        <taxon>Streptophyta</taxon>
        <taxon>Embryophyta</taxon>
        <taxon>Tracheophyta</taxon>
        <taxon>Spermatophyta</taxon>
        <taxon>Magnoliopsida</taxon>
        <taxon>eudicotyledons</taxon>
        <taxon>Gunneridae</taxon>
        <taxon>Pentapetalae</taxon>
        <taxon>asterids</taxon>
        <taxon>lamiids</taxon>
        <taxon>Solanales</taxon>
        <taxon>Solanaceae</taxon>
        <taxon>Solanoideae</taxon>
        <taxon>Solaneae</taxon>
        <taxon>Solanum</taxon>
    </lineage>
</organism>
<dbReference type="EMBL" id="CP133620">
    <property type="protein sequence ID" value="WMV45613.1"/>
    <property type="molecule type" value="Genomic_DNA"/>
</dbReference>